<sequence length="677" mass="74023">MMCQGVPFAVCPLLYGGTLTALNKKDGGIRPIACGNTLRRLVGKIVSRRVMAAMGELVRPQQLGYGTPGGAEAVVHATRAFLEEKEETLVVLKLDFKNAFNTVHRNKLLAAARNHLPEYYALVDQMYRHRTELFFGEHVLPSESGVQQGDPLGPLLFCLVTRGLSGAMRARLNAWYLDDFTLGDTVDVVLEDLQSVMRMGSDIGLEFNLAKCEAFVFAEDVADCQEARAAIHQFAPTISFPGPEELSLLGAPLLLEGISTAMDIKTATLRLLASRLGMLPAHQALFILRNCLSTPKVLYMLRCSLAWFRPDKLEAFDEVLRSSVEGITNTAMTPMVWRQATLPVSRGGLGIRKTSELAYPAYLASVHASKDFIAIIAPKADLDEILVAPTHDWCSLTGADAPVAPKRQKDWDTPIAEKGVRSMWEVTSVRDTARLRAVACKESGAWLNALPIPSLGNLLNDNSLRVSVALRFGALVCQPHVCQCGARVNADGQHGLSCQKSAGRPCRHSSMNDIVKRALVTAGVQSILEPTGLDQADGKRPDGLTLAPWKRGKALAWDVTCVDTMADSYIGGSLITAGHASTKAEEKKNTRYQNIMDRVLFGPLAFETFGPWGPETKTLIGEIAEKMKEQTGAKRSLEYLRQRISIEIQRGNATCVFGTHPFSRGLDEVFSILKVKH</sequence>
<dbReference type="PROSITE" id="PS50878">
    <property type="entry name" value="RT_POL"/>
    <property type="match status" value="1"/>
</dbReference>
<dbReference type="Pfam" id="PF00078">
    <property type="entry name" value="RVT_1"/>
    <property type="match status" value="1"/>
</dbReference>
<dbReference type="AlphaFoldDB" id="A0A9X6RNR3"/>
<name>A0A9X6RNR3_HYPEX</name>
<protein>
    <recommendedName>
        <fullName evidence="1">Reverse transcriptase domain-containing protein</fullName>
    </recommendedName>
</protein>
<proteinExistence type="predicted"/>
<gene>
    <name evidence="2" type="ORF">BV898_19237</name>
</gene>
<dbReference type="InterPro" id="IPR000477">
    <property type="entry name" value="RT_dom"/>
</dbReference>
<dbReference type="EMBL" id="MTYJ01000470">
    <property type="protein sequence ID" value="OWA54844.1"/>
    <property type="molecule type" value="Genomic_DNA"/>
</dbReference>
<evidence type="ECO:0000313" key="2">
    <source>
        <dbReference type="EMBL" id="OWA54844.1"/>
    </source>
</evidence>
<keyword evidence="3" id="KW-1185">Reference proteome</keyword>
<dbReference type="PANTHER" id="PTHR48462:SF1">
    <property type="entry name" value="PROTEIN, PUTATIVE-RELATED"/>
    <property type="match status" value="1"/>
</dbReference>
<evidence type="ECO:0000259" key="1">
    <source>
        <dbReference type="PROSITE" id="PS50878"/>
    </source>
</evidence>
<organism evidence="2 3">
    <name type="scientific">Hypsibius exemplaris</name>
    <name type="common">Freshwater tardigrade</name>
    <dbReference type="NCBI Taxonomy" id="2072580"/>
    <lineage>
        <taxon>Eukaryota</taxon>
        <taxon>Metazoa</taxon>
        <taxon>Ecdysozoa</taxon>
        <taxon>Tardigrada</taxon>
        <taxon>Eutardigrada</taxon>
        <taxon>Parachela</taxon>
        <taxon>Hypsibioidea</taxon>
        <taxon>Hypsibiidae</taxon>
        <taxon>Hypsibius</taxon>
    </lineage>
</organism>
<dbReference type="OrthoDB" id="2016582at2759"/>
<feature type="domain" description="Reverse transcriptase" evidence="1">
    <location>
        <begin position="3"/>
        <end position="253"/>
    </location>
</feature>
<accession>A0A9X6RNR3</accession>
<dbReference type="Proteomes" id="UP000192578">
    <property type="component" value="Unassembled WGS sequence"/>
</dbReference>
<reference evidence="3" key="1">
    <citation type="submission" date="2017-01" db="EMBL/GenBank/DDBJ databases">
        <title>Comparative genomics of anhydrobiosis in the tardigrade Hypsibius dujardini.</title>
        <authorList>
            <person name="Yoshida Y."/>
            <person name="Koutsovoulos G."/>
            <person name="Laetsch D."/>
            <person name="Stevens L."/>
            <person name="Kumar S."/>
            <person name="Horikawa D."/>
            <person name="Ishino K."/>
            <person name="Komine S."/>
            <person name="Tomita M."/>
            <person name="Blaxter M."/>
            <person name="Arakawa K."/>
        </authorList>
    </citation>
    <scope>NUCLEOTIDE SEQUENCE [LARGE SCALE GENOMIC DNA]</scope>
    <source>
        <strain evidence="3">Z151</strain>
    </source>
</reference>
<dbReference type="PANTHER" id="PTHR48462">
    <property type="entry name" value="PROTEIN, PUTATIVE-RELATED"/>
    <property type="match status" value="1"/>
</dbReference>
<comment type="caution">
    <text evidence="2">The sequence shown here is derived from an EMBL/GenBank/DDBJ whole genome shotgun (WGS) entry which is preliminary data.</text>
</comment>
<evidence type="ECO:0000313" key="3">
    <source>
        <dbReference type="Proteomes" id="UP000192578"/>
    </source>
</evidence>